<dbReference type="InterPro" id="IPR000212">
    <property type="entry name" value="DNA_helicase_UvrD/REP"/>
</dbReference>
<organism evidence="15 16">
    <name type="scientific">Seleniivibrio woodruffii</name>
    <dbReference type="NCBI Taxonomy" id="1078050"/>
    <lineage>
        <taxon>Bacteria</taxon>
        <taxon>Pseudomonadati</taxon>
        <taxon>Deferribacterota</taxon>
        <taxon>Deferribacteres</taxon>
        <taxon>Deferribacterales</taxon>
        <taxon>Geovibrionaceae</taxon>
        <taxon>Seleniivibrio</taxon>
    </lineage>
</organism>
<dbReference type="GO" id="GO:0005524">
    <property type="term" value="F:ATP binding"/>
    <property type="evidence" value="ECO:0007669"/>
    <property type="project" value="UniProtKB-UniRule"/>
</dbReference>
<evidence type="ECO:0000259" key="14">
    <source>
        <dbReference type="PROSITE" id="PS51217"/>
    </source>
</evidence>
<dbReference type="CDD" id="cd18807">
    <property type="entry name" value="SF1_C_UvrD"/>
    <property type="match status" value="1"/>
</dbReference>
<dbReference type="CDD" id="cd17932">
    <property type="entry name" value="DEXQc_UvrD"/>
    <property type="match status" value="1"/>
</dbReference>
<dbReference type="SUPFAM" id="SSF52540">
    <property type="entry name" value="P-loop containing nucleoside triphosphate hydrolases"/>
    <property type="match status" value="1"/>
</dbReference>
<evidence type="ECO:0000256" key="7">
    <source>
        <dbReference type="ARBA" id="ARBA00023235"/>
    </source>
</evidence>
<dbReference type="PANTHER" id="PTHR11070:SF2">
    <property type="entry name" value="ATP-DEPENDENT DNA HELICASE SRS2"/>
    <property type="match status" value="1"/>
</dbReference>
<dbReference type="InterPro" id="IPR014017">
    <property type="entry name" value="DNA_helicase_UvrD-like_C"/>
</dbReference>
<keyword evidence="2 12" id="KW-0547">Nucleotide-binding</keyword>
<dbReference type="InterPro" id="IPR013986">
    <property type="entry name" value="DExx_box_DNA_helicase_dom_sf"/>
</dbReference>
<dbReference type="PANTHER" id="PTHR11070">
    <property type="entry name" value="UVRD / RECB / PCRA DNA HELICASE FAMILY MEMBER"/>
    <property type="match status" value="1"/>
</dbReference>
<dbReference type="Pfam" id="PF00580">
    <property type="entry name" value="UvrD-helicase"/>
    <property type="match status" value="1"/>
</dbReference>
<dbReference type="PROSITE" id="PS51198">
    <property type="entry name" value="UVRD_HELICASE_ATP_BIND"/>
    <property type="match status" value="1"/>
</dbReference>
<evidence type="ECO:0000256" key="1">
    <source>
        <dbReference type="ARBA" id="ARBA00009922"/>
    </source>
</evidence>
<feature type="binding site" evidence="12">
    <location>
        <begin position="27"/>
        <end position="34"/>
    </location>
    <ligand>
        <name>ATP</name>
        <dbReference type="ChEBI" id="CHEBI:30616"/>
    </ligand>
</feature>
<dbReference type="Pfam" id="PF21196">
    <property type="entry name" value="PcrA_UvrD_tudor"/>
    <property type="match status" value="1"/>
</dbReference>
<keyword evidence="3 12" id="KW-0378">Hydrolase</keyword>
<dbReference type="Gene3D" id="1.10.486.10">
    <property type="entry name" value="PCRA, domain 4"/>
    <property type="match status" value="1"/>
</dbReference>
<keyword evidence="16" id="KW-1185">Reference proteome</keyword>
<evidence type="ECO:0000256" key="4">
    <source>
        <dbReference type="ARBA" id="ARBA00022806"/>
    </source>
</evidence>
<reference evidence="15 16" key="1">
    <citation type="submission" date="2019-03" db="EMBL/GenBank/DDBJ databases">
        <title>Genomic Encyclopedia of Type Strains, Phase IV (KMG-IV): sequencing the most valuable type-strain genomes for metagenomic binning, comparative biology and taxonomic classification.</title>
        <authorList>
            <person name="Goeker M."/>
        </authorList>
    </citation>
    <scope>NUCLEOTIDE SEQUENCE [LARGE SCALE GENOMIC DNA]</scope>
    <source>
        <strain evidence="15 16">DSM 24984</strain>
    </source>
</reference>
<evidence type="ECO:0000259" key="13">
    <source>
        <dbReference type="PROSITE" id="PS51198"/>
    </source>
</evidence>
<dbReference type="AlphaFoldDB" id="A0A4R1KCC5"/>
<keyword evidence="4 12" id="KW-0347">Helicase</keyword>
<keyword evidence="6" id="KW-0238">DNA-binding</keyword>
<gene>
    <name evidence="15" type="ORF">C8D98_0686</name>
</gene>
<dbReference type="Gene3D" id="3.40.50.300">
    <property type="entry name" value="P-loop containing nucleotide triphosphate hydrolases"/>
    <property type="match status" value="2"/>
</dbReference>
<evidence type="ECO:0000256" key="11">
    <source>
        <dbReference type="ARBA" id="ARBA00048988"/>
    </source>
</evidence>
<dbReference type="PROSITE" id="PS51217">
    <property type="entry name" value="UVRD_HELICASE_CTER"/>
    <property type="match status" value="1"/>
</dbReference>
<comment type="catalytic activity">
    <reaction evidence="8">
        <text>Couples ATP hydrolysis with the unwinding of duplex DNA by translocating in the 3'-5' direction.</text>
        <dbReference type="EC" id="5.6.2.4"/>
    </reaction>
</comment>
<evidence type="ECO:0000256" key="5">
    <source>
        <dbReference type="ARBA" id="ARBA00022840"/>
    </source>
</evidence>
<evidence type="ECO:0000256" key="3">
    <source>
        <dbReference type="ARBA" id="ARBA00022801"/>
    </source>
</evidence>
<dbReference type="OrthoDB" id="9806690at2"/>
<dbReference type="GO" id="GO:0016887">
    <property type="term" value="F:ATP hydrolysis activity"/>
    <property type="evidence" value="ECO:0007669"/>
    <property type="project" value="RHEA"/>
</dbReference>
<dbReference type="Gene3D" id="1.10.10.160">
    <property type="match status" value="1"/>
</dbReference>
<evidence type="ECO:0000256" key="9">
    <source>
        <dbReference type="ARBA" id="ARBA00034808"/>
    </source>
</evidence>
<evidence type="ECO:0000256" key="6">
    <source>
        <dbReference type="ARBA" id="ARBA00023125"/>
    </source>
</evidence>
<comment type="similarity">
    <text evidence="1">Belongs to the helicase family. UvrD subfamily.</text>
</comment>
<dbReference type="EC" id="5.6.2.4" evidence="9"/>
<accession>A0A4R1KCC5</accession>
<evidence type="ECO:0000256" key="12">
    <source>
        <dbReference type="PROSITE-ProRule" id="PRU00560"/>
    </source>
</evidence>
<evidence type="ECO:0000313" key="15">
    <source>
        <dbReference type="EMBL" id="TCK62172.1"/>
    </source>
</evidence>
<evidence type="ECO:0000256" key="10">
    <source>
        <dbReference type="ARBA" id="ARBA00034923"/>
    </source>
</evidence>
<dbReference type="GO" id="GO:0000725">
    <property type="term" value="P:recombinational repair"/>
    <property type="evidence" value="ECO:0007669"/>
    <property type="project" value="TreeGrafter"/>
</dbReference>
<dbReference type="GO" id="GO:0033202">
    <property type="term" value="C:DNA helicase complex"/>
    <property type="evidence" value="ECO:0007669"/>
    <property type="project" value="TreeGrafter"/>
</dbReference>
<comment type="catalytic activity">
    <reaction evidence="11">
        <text>ATP + H2O = ADP + phosphate + H(+)</text>
        <dbReference type="Rhea" id="RHEA:13065"/>
        <dbReference type="ChEBI" id="CHEBI:15377"/>
        <dbReference type="ChEBI" id="CHEBI:15378"/>
        <dbReference type="ChEBI" id="CHEBI:30616"/>
        <dbReference type="ChEBI" id="CHEBI:43474"/>
        <dbReference type="ChEBI" id="CHEBI:456216"/>
        <dbReference type="EC" id="5.6.2.4"/>
    </reaction>
</comment>
<comment type="caution">
    <text evidence="15">The sequence shown here is derived from an EMBL/GenBank/DDBJ whole genome shotgun (WGS) entry which is preliminary data.</text>
</comment>
<feature type="domain" description="UvrD-like helicase ATP-binding" evidence="13">
    <location>
        <begin position="6"/>
        <end position="283"/>
    </location>
</feature>
<evidence type="ECO:0000256" key="8">
    <source>
        <dbReference type="ARBA" id="ARBA00034617"/>
    </source>
</evidence>
<dbReference type="InterPro" id="IPR014016">
    <property type="entry name" value="UvrD-like_ATP-bd"/>
</dbReference>
<dbReference type="RefSeq" id="WP_132872026.1">
    <property type="nucleotide sequence ID" value="NZ_SMGG01000003.1"/>
</dbReference>
<name>A0A4R1KCC5_9BACT</name>
<protein>
    <recommendedName>
        <fullName evidence="9">DNA 3'-5' helicase</fullName>
        <ecNumber evidence="9">5.6.2.4</ecNumber>
    </recommendedName>
    <alternativeName>
        <fullName evidence="10">DNA 3'-5' helicase II</fullName>
    </alternativeName>
</protein>
<feature type="domain" description="UvrD-like helicase C-terminal" evidence="14">
    <location>
        <begin position="284"/>
        <end position="553"/>
    </location>
</feature>
<dbReference type="GO" id="GO:0003677">
    <property type="term" value="F:DNA binding"/>
    <property type="evidence" value="ECO:0007669"/>
    <property type="project" value="UniProtKB-KW"/>
</dbReference>
<dbReference type="GO" id="GO:0005829">
    <property type="term" value="C:cytosol"/>
    <property type="evidence" value="ECO:0007669"/>
    <property type="project" value="TreeGrafter"/>
</dbReference>
<dbReference type="GO" id="GO:0043138">
    <property type="term" value="F:3'-5' DNA helicase activity"/>
    <property type="evidence" value="ECO:0007669"/>
    <property type="project" value="UniProtKB-EC"/>
</dbReference>
<sequence>MPDYSKELNQQQYEAVTKTEGPLLVLAGAGTGKTRVITYRIAHLINNLGVSAHNILAVTFTNKAAGEMKERIMKLVPRSQADIWIGTFHSICLRLLRRDGHLLGLGAGFGILDQDDRLSVVRDIVKNLNIDVKKYPPKQYMWRISNYKNTRAYVDGLNPGTDPFHMMDDVFKIYQQKLKEQNFIDFDDMLALTIRLFRTNPEVLEYYKNMFRYILVDEYQDTNDIQFLFLNMLSGDDANICVVGDDDQSIYGWRGADIRNILEFDSVYPSAKIVRLTENYRSRPVILTAANQLIKNNSMRKGKDLQAFREEGGMVQVMPVSNETAEAEYVVGTIKNYLDEGVPADEIAVLYRTNAQSRNFEVFLNRLNVSYKVIGGISFYQRREIKDILSYLRLYDNPYDTVSFARSVKAPPRGVGDTAVDSITEYASHEGINLLEASKRFLIQMRGAQRKGMEPYLAVFEELTTTPKISQMVKLVIDSIDYEGFIKRYEDEHEAEKRIDNIKELYNAAVQFEMNVKDGTISDFLAATSLTTSVDEGDGTAAVKLMTIHSAKGLEFENVFLTGLENGLFPLQGSLDEPDQLEEERRLCYVGVTRAKQNLHMSYAGTRMVYGKVNPQRRSGFIDEMGIVGMKAAPQKRPVPEYIKTERKAAVAAKEINGIKSGSKVMHEMFGEGMVVAITGSGDTANVDVFFKSGGLKKIRIGFLKPA</sequence>
<proteinExistence type="inferred from homology"/>
<dbReference type="Proteomes" id="UP000294614">
    <property type="component" value="Unassembled WGS sequence"/>
</dbReference>
<keyword evidence="5 12" id="KW-0067">ATP-binding</keyword>
<dbReference type="Pfam" id="PF13361">
    <property type="entry name" value="UvrD_C"/>
    <property type="match status" value="1"/>
</dbReference>
<dbReference type="EMBL" id="SMGG01000003">
    <property type="protein sequence ID" value="TCK62172.1"/>
    <property type="molecule type" value="Genomic_DNA"/>
</dbReference>
<evidence type="ECO:0000313" key="16">
    <source>
        <dbReference type="Proteomes" id="UP000294614"/>
    </source>
</evidence>
<keyword evidence="7" id="KW-0413">Isomerase</keyword>
<evidence type="ECO:0000256" key="2">
    <source>
        <dbReference type="ARBA" id="ARBA00022741"/>
    </source>
</evidence>
<dbReference type="InterPro" id="IPR027417">
    <property type="entry name" value="P-loop_NTPase"/>
</dbReference>